<dbReference type="EMBL" id="MU805985">
    <property type="protein sequence ID" value="KAJ3843107.1"/>
    <property type="molecule type" value="Genomic_DNA"/>
</dbReference>
<feature type="compositionally biased region" description="Low complexity" evidence="1">
    <location>
        <begin position="162"/>
        <end position="184"/>
    </location>
</feature>
<proteinExistence type="predicted"/>
<feature type="compositionally biased region" description="Polar residues" evidence="1">
    <location>
        <begin position="1"/>
        <end position="18"/>
    </location>
</feature>
<feature type="compositionally biased region" description="Pro residues" evidence="1">
    <location>
        <begin position="79"/>
        <end position="88"/>
    </location>
</feature>
<feature type="compositionally biased region" description="Polar residues" evidence="1">
    <location>
        <begin position="141"/>
        <end position="152"/>
    </location>
</feature>
<gene>
    <name evidence="2" type="ORF">F5878DRAFT_605796</name>
</gene>
<name>A0AA38ULJ6_9AGAR</name>
<feature type="compositionally biased region" description="Polar residues" evidence="1">
    <location>
        <begin position="45"/>
        <end position="61"/>
    </location>
</feature>
<dbReference type="Proteomes" id="UP001163846">
    <property type="component" value="Unassembled WGS sequence"/>
</dbReference>
<keyword evidence="3" id="KW-1185">Reference proteome</keyword>
<sequence length="277" mass="28574">MPNASRNSDVLTSRSTDIPQPPPTHDHARDALRLALGSILAPKRSTPNPASIRPSSSSGTASPAYLQFPHNAASHAPSPANPSTPPQGPSSTLAFPHPHTHQHHNHPHGPSHLIPGRDHSHSHSVSGPNSSSHSPHSSSPATPITETSSSPFNHYPRPGLLTRSISTSSTHSVSSKKSTPTAPGMGAGAGAEFPVSPQPPVIQVDRGAEPDGIHAPAPKLPANTNVSNDTAAFPPPVVPAVAVSTPGGTPIVKNKFIQTLEGKTQSAWDALIHGSFS</sequence>
<dbReference type="AlphaFoldDB" id="A0AA38ULJ6"/>
<accession>A0AA38ULJ6</accession>
<feature type="compositionally biased region" description="Basic residues" evidence="1">
    <location>
        <begin position="98"/>
        <end position="109"/>
    </location>
</feature>
<feature type="region of interest" description="Disordered" evidence="1">
    <location>
        <begin position="1"/>
        <end position="198"/>
    </location>
</feature>
<evidence type="ECO:0000313" key="3">
    <source>
        <dbReference type="Proteomes" id="UP001163846"/>
    </source>
</evidence>
<evidence type="ECO:0000256" key="1">
    <source>
        <dbReference type="SAM" id="MobiDB-lite"/>
    </source>
</evidence>
<protein>
    <submittedName>
        <fullName evidence="2">Uncharacterized protein</fullName>
    </submittedName>
</protein>
<feature type="compositionally biased region" description="Low complexity" evidence="1">
    <location>
        <begin position="123"/>
        <end position="140"/>
    </location>
</feature>
<feature type="compositionally biased region" description="Low complexity" evidence="1">
    <location>
        <begin position="69"/>
        <end position="78"/>
    </location>
</feature>
<organism evidence="2 3">
    <name type="scientific">Lentinula raphanica</name>
    <dbReference type="NCBI Taxonomy" id="153919"/>
    <lineage>
        <taxon>Eukaryota</taxon>
        <taxon>Fungi</taxon>
        <taxon>Dikarya</taxon>
        <taxon>Basidiomycota</taxon>
        <taxon>Agaricomycotina</taxon>
        <taxon>Agaricomycetes</taxon>
        <taxon>Agaricomycetidae</taxon>
        <taxon>Agaricales</taxon>
        <taxon>Marasmiineae</taxon>
        <taxon>Omphalotaceae</taxon>
        <taxon>Lentinula</taxon>
    </lineage>
</organism>
<comment type="caution">
    <text evidence="2">The sequence shown here is derived from an EMBL/GenBank/DDBJ whole genome shotgun (WGS) entry which is preliminary data.</text>
</comment>
<evidence type="ECO:0000313" key="2">
    <source>
        <dbReference type="EMBL" id="KAJ3843107.1"/>
    </source>
</evidence>
<reference evidence="2" key="1">
    <citation type="submission" date="2022-08" db="EMBL/GenBank/DDBJ databases">
        <authorList>
            <consortium name="DOE Joint Genome Institute"/>
            <person name="Min B."/>
            <person name="Riley R."/>
            <person name="Sierra-Patev S."/>
            <person name="Naranjo-Ortiz M."/>
            <person name="Looney B."/>
            <person name="Konkel Z."/>
            <person name="Slot J.C."/>
            <person name="Sakamoto Y."/>
            <person name="Steenwyk J.L."/>
            <person name="Rokas A."/>
            <person name="Carro J."/>
            <person name="Camarero S."/>
            <person name="Ferreira P."/>
            <person name="Molpeceres G."/>
            <person name="Ruiz-Duenas F.J."/>
            <person name="Serrano A."/>
            <person name="Henrissat B."/>
            <person name="Drula E."/>
            <person name="Hughes K.W."/>
            <person name="Mata J.L."/>
            <person name="Ishikawa N.K."/>
            <person name="Vargas-Isla R."/>
            <person name="Ushijima S."/>
            <person name="Smith C.A."/>
            <person name="Ahrendt S."/>
            <person name="Andreopoulos W."/>
            <person name="He G."/>
            <person name="Labutti K."/>
            <person name="Lipzen A."/>
            <person name="Ng V."/>
            <person name="Sandor L."/>
            <person name="Barry K."/>
            <person name="Martinez A.T."/>
            <person name="Xiao Y."/>
            <person name="Gibbons J.G."/>
            <person name="Terashima K."/>
            <person name="Hibbett D.S."/>
            <person name="Grigoriev I.V."/>
        </authorList>
    </citation>
    <scope>NUCLEOTIDE SEQUENCE</scope>
    <source>
        <strain evidence="2">TFB9207</strain>
    </source>
</reference>